<reference evidence="2" key="2">
    <citation type="journal article" date="2020" name="Microorganisms">
        <title>Osmotic Adaptation and Compatible Solute Biosynthesis of Phototrophic Bacteria as Revealed from Genome Analyses.</title>
        <authorList>
            <person name="Imhoff J.F."/>
            <person name="Rahn T."/>
            <person name="Kunzel S."/>
            <person name="Keller A."/>
            <person name="Neulinger S.C."/>
        </authorList>
    </citation>
    <scope>NUCLEOTIDE SEQUENCE</scope>
    <source>
        <strain evidence="2">IM 151</strain>
    </source>
</reference>
<feature type="transmembrane region" description="Helical" evidence="1">
    <location>
        <begin position="127"/>
        <end position="148"/>
    </location>
</feature>
<feature type="transmembrane region" description="Helical" evidence="1">
    <location>
        <begin position="31"/>
        <end position="50"/>
    </location>
</feature>
<dbReference type="EMBL" id="NRRU01000174">
    <property type="protein sequence ID" value="MBK1715899.1"/>
    <property type="molecule type" value="Genomic_DNA"/>
</dbReference>
<evidence type="ECO:0000256" key="1">
    <source>
        <dbReference type="SAM" id="Phobius"/>
    </source>
</evidence>
<keyword evidence="1" id="KW-0472">Membrane</keyword>
<comment type="caution">
    <text evidence="2">The sequence shown here is derived from an EMBL/GenBank/DDBJ whole genome shotgun (WGS) entry which is preliminary data.</text>
</comment>
<keyword evidence="1" id="KW-1133">Transmembrane helix</keyword>
<keyword evidence="1" id="KW-0812">Transmembrane</keyword>
<accession>A0ABS1E0M5</accession>
<keyword evidence="3" id="KW-1185">Reference proteome</keyword>
<name>A0ABS1E0M5_RUBGE</name>
<organism evidence="2 3">
    <name type="scientific">Rubrivivax gelatinosus</name>
    <name type="common">Rhodocyclus gelatinosus</name>
    <name type="synonym">Rhodopseudomonas gelatinosa</name>
    <dbReference type="NCBI Taxonomy" id="28068"/>
    <lineage>
        <taxon>Bacteria</taxon>
        <taxon>Pseudomonadati</taxon>
        <taxon>Pseudomonadota</taxon>
        <taxon>Betaproteobacteria</taxon>
        <taxon>Burkholderiales</taxon>
        <taxon>Sphaerotilaceae</taxon>
        <taxon>Rubrivivax</taxon>
    </lineage>
</organism>
<feature type="transmembrane region" description="Helical" evidence="1">
    <location>
        <begin position="192"/>
        <end position="210"/>
    </location>
</feature>
<reference evidence="2" key="1">
    <citation type="submission" date="2017-08" db="EMBL/GenBank/DDBJ databases">
        <authorList>
            <person name="Imhoff J.F."/>
            <person name="Rahn T."/>
            <person name="Kuenzel S."/>
            <person name="Neulinger S.C."/>
        </authorList>
    </citation>
    <scope>NUCLEOTIDE SEQUENCE</scope>
    <source>
        <strain evidence="2">IM 151</strain>
    </source>
</reference>
<proteinExistence type="predicted"/>
<protein>
    <submittedName>
        <fullName evidence="2">Uncharacterized protein</fullName>
    </submittedName>
</protein>
<sequence>MSLIAALTGAFGLLSSFVLLRQGVDTMALRYPLALVCAYAMFLFLIWAWLRTKASDWVDVPNLADTLPSGGTTPASAPVRAGGGGDFGGGGASASFDGQLPPVGCDTSSPVPGIGESIGSVADADEWTVPLVAIVLAAGLALASFYVIYIAPALFAEVLVDGALSVALYRYLRGDDPAHWLVTAIRRTALPFLATAVFLAVIGAVMSAYAPGARSIGEVVHRVPAGK</sequence>
<gene>
    <name evidence="2" type="ORF">CKO43_24435</name>
</gene>
<dbReference type="Proteomes" id="UP001041814">
    <property type="component" value="Unassembled WGS sequence"/>
</dbReference>
<evidence type="ECO:0000313" key="3">
    <source>
        <dbReference type="Proteomes" id="UP001041814"/>
    </source>
</evidence>
<evidence type="ECO:0000313" key="2">
    <source>
        <dbReference type="EMBL" id="MBK1715899.1"/>
    </source>
</evidence>